<gene>
    <name evidence="3" type="primary">LOC109726340</name>
</gene>
<dbReference type="Gene3D" id="1.10.10.60">
    <property type="entry name" value="Homeodomain-like"/>
    <property type="match status" value="1"/>
</dbReference>
<proteinExistence type="predicted"/>
<sequence length="343" mass="36879">MGTWFSKISGVPYIFPETSSVTSPLRPPPIVSFLFHLFLWIPFDTTLFSNAQTLTPLVASSSSSIRAAAAEGSGKRGGVGCGGFRFLDGREREPEPVGEPGRGLQGGGGGGGGGGAAANGNPRNGCVAAAVGNSATAQALKHNPGISLEWSAEEQAMLEKRLNEYASLSSVVRYAKIAMELETKTVRDVALRCRWMNKKESGKRRKEDHNLARKNKDKKEKSADPSAKPSSSHLSGRPNVPPYSLPTISMEDDDISVEAIGGATGKLLQRNTEVLNQISTNIKTMQIQDNISLFCQIRDNLATIFNEIKDVPDIMNQMPPIPVKINEELANSMLPTTPSPMQS</sequence>
<dbReference type="InterPro" id="IPR001005">
    <property type="entry name" value="SANT/Myb"/>
</dbReference>
<reference evidence="2" key="1">
    <citation type="journal article" date="2015" name="Nat. Genet.">
        <title>The pineapple genome and the evolution of CAM photosynthesis.</title>
        <authorList>
            <person name="Ming R."/>
            <person name="VanBuren R."/>
            <person name="Wai C.M."/>
            <person name="Tang H."/>
            <person name="Schatz M.C."/>
            <person name="Bowers J.E."/>
            <person name="Lyons E."/>
            <person name="Wang M.L."/>
            <person name="Chen J."/>
            <person name="Biggers E."/>
            <person name="Zhang J."/>
            <person name="Huang L."/>
            <person name="Zhang L."/>
            <person name="Miao W."/>
            <person name="Zhang J."/>
            <person name="Ye Z."/>
            <person name="Miao C."/>
            <person name="Lin Z."/>
            <person name="Wang H."/>
            <person name="Zhou H."/>
            <person name="Yim W.C."/>
            <person name="Priest H.D."/>
            <person name="Zheng C."/>
            <person name="Woodhouse M."/>
            <person name="Edger P.P."/>
            <person name="Guyot R."/>
            <person name="Guo H.B."/>
            <person name="Guo H."/>
            <person name="Zheng G."/>
            <person name="Singh R."/>
            <person name="Sharma A."/>
            <person name="Min X."/>
            <person name="Zheng Y."/>
            <person name="Lee H."/>
            <person name="Gurtowski J."/>
            <person name="Sedlazeck F.J."/>
            <person name="Harkess A."/>
            <person name="McKain M.R."/>
            <person name="Liao Z."/>
            <person name="Fang J."/>
            <person name="Liu J."/>
            <person name="Zhang X."/>
            <person name="Zhang Q."/>
            <person name="Hu W."/>
            <person name="Qin Y."/>
            <person name="Wang K."/>
            <person name="Chen L.Y."/>
            <person name="Shirley N."/>
            <person name="Lin Y.R."/>
            <person name="Liu L.Y."/>
            <person name="Hernandez A.G."/>
            <person name="Wright C.L."/>
            <person name="Bulone V."/>
            <person name="Tuskan G.A."/>
            <person name="Heath K."/>
            <person name="Zee F."/>
            <person name="Moore P.H."/>
            <person name="Sunkar R."/>
            <person name="Leebens-Mack J.H."/>
            <person name="Mockler T."/>
            <person name="Bennetzen J.L."/>
            <person name="Freeling M."/>
            <person name="Sankoff D."/>
            <person name="Paterson A.H."/>
            <person name="Zhu X."/>
            <person name="Yang X."/>
            <person name="Smith J.A."/>
            <person name="Cushman J.C."/>
            <person name="Paull R.E."/>
            <person name="Yu Q."/>
        </authorList>
    </citation>
    <scope>NUCLEOTIDE SEQUENCE [LARGE SCALE GENOMIC DNA]</scope>
    <source>
        <strain evidence="2">cv. F153</strain>
    </source>
</reference>
<evidence type="ECO:0000256" key="1">
    <source>
        <dbReference type="SAM" id="MobiDB-lite"/>
    </source>
</evidence>
<feature type="region of interest" description="Disordered" evidence="1">
    <location>
        <begin position="199"/>
        <end position="248"/>
    </location>
</feature>
<keyword evidence="2" id="KW-1185">Reference proteome</keyword>
<dbReference type="PANTHER" id="PTHR14000">
    <property type="entry name" value="FINGER CCCH DOMAIN PROTEIN, PUTATIVE (DUF3755)-RELATED"/>
    <property type="match status" value="1"/>
</dbReference>
<evidence type="ECO:0000313" key="2">
    <source>
        <dbReference type="Proteomes" id="UP000515123"/>
    </source>
</evidence>
<reference evidence="3" key="2">
    <citation type="submission" date="2025-08" db="UniProtKB">
        <authorList>
            <consortium name="RefSeq"/>
        </authorList>
    </citation>
    <scope>IDENTIFICATION</scope>
    <source>
        <tissue evidence="3">Leaf</tissue>
    </source>
</reference>
<name>A0A6P5GS24_ANACO</name>
<evidence type="ECO:0000313" key="3">
    <source>
        <dbReference type="RefSeq" id="XP_020111466.1"/>
    </source>
</evidence>
<feature type="compositionally biased region" description="Gly residues" evidence="1">
    <location>
        <begin position="100"/>
        <end position="117"/>
    </location>
</feature>
<dbReference type="AlphaFoldDB" id="A0A6P5GS24"/>
<organism evidence="2 3">
    <name type="scientific">Ananas comosus</name>
    <name type="common">Pineapple</name>
    <name type="synonym">Ananas ananas</name>
    <dbReference type="NCBI Taxonomy" id="4615"/>
    <lineage>
        <taxon>Eukaryota</taxon>
        <taxon>Viridiplantae</taxon>
        <taxon>Streptophyta</taxon>
        <taxon>Embryophyta</taxon>
        <taxon>Tracheophyta</taxon>
        <taxon>Spermatophyta</taxon>
        <taxon>Magnoliopsida</taxon>
        <taxon>Liliopsida</taxon>
        <taxon>Poales</taxon>
        <taxon>Bromeliaceae</taxon>
        <taxon>Bromelioideae</taxon>
        <taxon>Ananas</taxon>
    </lineage>
</organism>
<dbReference type="InterPro" id="IPR022228">
    <property type="entry name" value="DUF3755"/>
</dbReference>
<dbReference type="CDD" id="cd00167">
    <property type="entry name" value="SANT"/>
    <property type="match status" value="1"/>
</dbReference>
<dbReference type="PANTHER" id="PTHR14000:SF1">
    <property type="entry name" value="HISTONE H2A DEUBIQUITINASE (DUF3755)"/>
    <property type="match status" value="1"/>
</dbReference>
<dbReference type="OrthoDB" id="19768at2759"/>
<feature type="compositionally biased region" description="Basic and acidic residues" evidence="1">
    <location>
        <begin position="199"/>
        <end position="211"/>
    </location>
</feature>
<feature type="region of interest" description="Disordered" evidence="1">
    <location>
        <begin position="89"/>
        <end position="117"/>
    </location>
</feature>
<accession>A0A6P5GS24</accession>
<dbReference type="Pfam" id="PF12579">
    <property type="entry name" value="DUF3755"/>
    <property type="match status" value="1"/>
</dbReference>
<dbReference type="GeneID" id="109726340"/>
<dbReference type="Proteomes" id="UP000515123">
    <property type="component" value="Linkage group 21"/>
</dbReference>
<dbReference type="RefSeq" id="XP_020111466.1">
    <property type="nucleotide sequence ID" value="XM_020255877.1"/>
</dbReference>
<protein>
    <submittedName>
        <fullName evidence="3">Uncharacterized protein LOC109726340</fullName>
    </submittedName>
</protein>